<dbReference type="Pfam" id="PF00656">
    <property type="entry name" value="Peptidase_C14"/>
    <property type="match status" value="1"/>
</dbReference>
<dbReference type="PROSITE" id="PS51257">
    <property type="entry name" value="PROKAR_LIPOPROTEIN"/>
    <property type="match status" value="1"/>
</dbReference>
<sequence>MKRALLVGIDHYPTVGSLTGCVADATALSHLLARHADGSPNWRTELITGEAGSATITRHRLRGALTALFANARDADLLFFFAGHGAQTLWGADLVTQDAAPNSLGVSMNDLVTLANDSPARSVTILLDCCFSGDTGNTPGLQAAGVAENFRLNKAVVRENVTIMAASRGTEPAQEVGGHGAFTRILLDGLEGGATDHRGNVTALSLYGYVSPAFDAWEQRPVLKTYLTEPVLLRIGPPWLDSELLRRLPDHFPSEHHRLQLTPAHEGEGRPLPPGTPGSVEQQEFDYVGRLRNANLVTTDERRDHYWVAMDSGHVYLTPLGRYFWRLADKGLL</sequence>
<gene>
    <name evidence="2" type="ORF">SAMN05444351_0781</name>
</gene>
<feature type="domain" description="Peptidase C14 caspase" evidence="1">
    <location>
        <begin position="2"/>
        <end position="224"/>
    </location>
</feature>
<dbReference type="InterPro" id="IPR011600">
    <property type="entry name" value="Pept_C14_caspase"/>
</dbReference>
<dbReference type="STRING" id="1070870.SAMN05444351_0781"/>
<accession>A0A1M5EGQ8</accession>
<dbReference type="SUPFAM" id="SSF52129">
    <property type="entry name" value="Caspase-like"/>
    <property type="match status" value="1"/>
</dbReference>
<dbReference type="InterPro" id="IPR029030">
    <property type="entry name" value="Caspase-like_dom_sf"/>
</dbReference>
<evidence type="ECO:0000259" key="1">
    <source>
        <dbReference type="Pfam" id="PF00656"/>
    </source>
</evidence>
<protein>
    <submittedName>
        <fullName evidence="2">Caspase domain-containing protein</fullName>
    </submittedName>
</protein>
<dbReference type="RefSeq" id="WP_073418696.1">
    <property type="nucleotide sequence ID" value="NZ_FQVX01000001.1"/>
</dbReference>
<name>A0A1M5EGQ8_9ACTN</name>
<reference evidence="2 3" key="1">
    <citation type="submission" date="2016-11" db="EMBL/GenBank/DDBJ databases">
        <authorList>
            <person name="Jaros S."/>
            <person name="Januszkiewicz K."/>
            <person name="Wedrychowicz H."/>
        </authorList>
    </citation>
    <scope>NUCLEOTIDE SEQUENCE [LARGE SCALE GENOMIC DNA]</scope>
    <source>
        <strain evidence="2 3">DSM 45408</strain>
    </source>
</reference>
<dbReference type="Gene3D" id="3.40.50.1460">
    <property type="match status" value="1"/>
</dbReference>
<dbReference type="AlphaFoldDB" id="A0A1M5EGQ8"/>
<evidence type="ECO:0000313" key="2">
    <source>
        <dbReference type="EMBL" id="SHF78251.1"/>
    </source>
</evidence>
<proteinExistence type="predicted"/>
<dbReference type="Proteomes" id="UP000184471">
    <property type="component" value="Unassembled WGS sequence"/>
</dbReference>
<keyword evidence="3" id="KW-1185">Reference proteome</keyword>
<dbReference type="EMBL" id="FQVX01000001">
    <property type="protein sequence ID" value="SHF78251.1"/>
    <property type="molecule type" value="Genomic_DNA"/>
</dbReference>
<dbReference type="GO" id="GO:0004197">
    <property type="term" value="F:cysteine-type endopeptidase activity"/>
    <property type="evidence" value="ECO:0007669"/>
    <property type="project" value="InterPro"/>
</dbReference>
<dbReference type="GO" id="GO:0006508">
    <property type="term" value="P:proteolysis"/>
    <property type="evidence" value="ECO:0007669"/>
    <property type="project" value="InterPro"/>
</dbReference>
<organism evidence="2 3">
    <name type="scientific">Geodermatophilus nigrescens</name>
    <dbReference type="NCBI Taxonomy" id="1070870"/>
    <lineage>
        <taxon>Bacteria</taxon>
        <taxon>Bacillati</taxon>
        <taxon>Actinomycetota</taxon>
        <taxon>Actinomycetes</taxon>
        <taxon>Geodermatophilales</taxon>
        <taxon>Geodermatophilaceae</taxon>
        <taxon>Geodermatophilus</taxon>
    </lineage>
</organism>
<dbReference type="OrthoDB" id="8447555at2"/>
<evidence type="ECO:0000313" key="3">
    <source>
        <dbReference type="Proteomes" id="UP000184471"/>
    </source>
</evidence>